<dbReference type="KEGG" id="psh:Psest_0949"/>
<dbReference type="eggNOG" id="COG0582">
    <property type="taxonomic scope" value="Bacteria"/>
</dbReference>
<accession>L0GIC8</accession>
<evidence type="ECO:0000313" key="7">
    <source>
        <dbReference type="Proteomes" id="UP000010820"/>
    </source>
</evidence>
<proteinExistence type="inferred from homology"/>
<dbReference type="EMBL" id="CP003071">
    <property type="protein sequence ID" value="AGA85527.1"/>
    <property type="molecule type" value="Genomic_DNA"/>
</dbReference>
<dbReference type="InterPro" id="IPR010998">
    <property type="entry name" value="Integrase_recombinase_N"/>
</dbReference>
<dbReference type="InterPro" id="IPR013762">
    <property type="entry name" value="Integrase-like_cat_sf"/>
</dbReference>
<name>L0GIC8_STUST</name>
<evidence type="ECO:0000256" key="1">
    <source>
        <dbReference type="ARBA" id="ARBA00008857"/>
    </source>
</evidence>
<feature type="domain" description="Tyr recombinase" evidence="5">
    <location>
        <begin position="571"/>
        <end position="780"/>
    </location>
</feature>
<dbReference type="Gene3D" id="1.10.443.10">
    <property type="entry name" value="Intergrase catalytic core"/>
    <property type="match status" value="1"/>
</dbReference>
<dbReference type="AlphaFoldDB" id="L0GIC8"/>
<dbReference type="CDD" id="cd01184">
    <property type="entry name" value="INT_C_like_1"/>
    <property type="match status" value="1"/>
</dbReference>
<dbReference type="STRING" id="644801.Psest_0949"/>
<evidence type="ECO:0000313" key="6">
    <source>
        <dbReference type="EMBL" id="AGA85527.1"/>
    </source>
</evidence>
<dbReference type="GO" id="GO:0006310">
    <property type="term" value="P:DNA recombination"/>
    <property type="evidence" value="ECO:0007669"/>
    <property type="project" value="UniProtKB-KW"/>
</dbReference>
<gene>
    <name evidence="6" type="ORF">Psest_0949</name>
</gene>
<dbReference type="Pfam" id="PF00589">
    <property type="entry name" value="Phage_integrase"/>
    <property type="match status" value="1"/>
</dbReference>
<reference evidence="6 7" key="1">
    <citation type="submission" date="2011-10" db="EMBL/GenBank/DDBJ databases">
        <title>Complete sequence of chromosome of Pseudomonas stutzeri RCH2.</title>
        <authorList>
            <consortium name="US DOE Joint Genome Institute"/>
            <person name="Lucas S."/>
            <person name="Han J."/>
            <person name="Lapidus A."/>
            <person name="Cheng J.-F."/>
            <person name="Goodwin L."/>
            <person name="Pitluck S."/>
            <person name="Peters L."/>
            <person name="Ovchinnikova G."/>
            <person name="Zeytun A."/>
            <person name="Lu M."/>
            <person name="Detter J.C."/>
            <person name="Han C."/>
            <person name="Tapia R."/>
            <person name="Land M."/>
            <person name="Hauser L."/>
            <person name="Kyrpides N."/>
            <person name="Ivanova N."/>
            <person name="Pagani I."/>
            <person name="Chakraborty R."/>
            <person name="Arkin A."/>
            <person name="Dehal P."/>
            <person name="Wall J."/>
            <person name="Hazen T."/>
            <person name="Woyke T."/>
        </authorList>
    </citation>
    <scope>NUCLEOTIDE SEQUENCE [LARGE SCALE GENOMIC DNA]</scope>
    <source>
        <strain evidence="6 7">RCH2</strain>
    </source>
</reference>
<dbReference type="PROSITE" id="PS51898">
    <property type="entry name" value="TYR_RECOMBINASE"/>
    <property type="match status" value="1"/>
</dbReference>
<comment type="similarity">
    <text evidence="1">Belongs to the 'phage' integrase family.</text>
</comment>
<evidence type="ECO:0000256" key="3">
    <source>
        <dbReference type="ARBA" id="ARBA00023125"/>
    </source>
</evidence>
<dbReference type="InterPro" id="IPR011010">
    <property type="entry name" value="DNA_brk_join_enz"/>
</dbReference>
<dbReference type="InterPro" id="IPR002104">
    <property type="entry name" value="Integrase_catalytic"/>
</dbReference>
<sequence length="830" mass="93800">MALDYSQSVCESKRYAIMSKRQSKTGVPHLVYQANTGFQYYLTFPKHFAANPKLPAQIRWSLSHDEALARDLARYLNTAFEQFLAKATEHYVELFSDRLLADLQRFHLAVAEALKFADRVWKVRPSPMKLANQDLSVAHARMMKDSAERVVLYSHEPGCEIFFALTPTPALVKALGVGFVRFDWPLGTCDHNVASDAARYIYAALDVLETVPPSPGRYSKESPAFTAMTLYEYLCHARPDQGRNLMHIPPALPQSRQALHFHLQQANAMHLKLRIIDRALLVQEESGLYVMLIELDPLCMKAHLREKKSFRVELLTSSIIIAVLMLTYTLQKVDKVLLRYFQEDDHQDPYAQAMQEIGDLVRRMLGSAATTEPMQTIPELNSPTDAAAPPQDPGTLALLNALGSVLPDAQKAKLETLFTQPSVNERIVSPACGPNAGLSLAALVKEYEERQIREGAWANPRTRITARARLEGLCELLGGHRQVETLTRAEFNTLRDHLRSYPKNRHRLRATRNQPLSKIISDGKFEPINPRTAKKFFELARALVTYAHDQGHITENIAAGLAFSTKGAEAPRKRTYSPSQIEKLLHGPAYTLTQPPRWRLDDYKFWLPLLGLYTGARLSELCQLRLEDIRQELGAWIISINRTGSKQLKTSDSERLVPIHKQLIETGFLDYHQARLDIVKQDMKAPLFENIRVYGDLSPGHVASRWYLGSSQSSHGYLGLCGLGEEGLTYHGLRHTFINQFRRQNLDLAKAKALVGHADKSTTGGYGDCYPSDVLKDEIDKIDFGLGLDHIHYRHYQELKKAQGDFKVGRPVGTPFPNVRAPKRHWKSYA</sequence>
<dbReference type="Gene3D" id="1.10.150.130">
    <property type="match status" value="1"/>
</dbReference>
<dbReference type="PANTHER" id="PTHR30349">
    <property type="entry name" value="PHAGE INTEGRASE-RELATED"/>
    <property type="match status" value="1"/>
</dbReference>
<organism evidence="6 7">
    <name type="scientific">Stutzerimonas stutzeri RCH2</name>
    <dbReference type="NCBI Taxonomy" id="644801"/>
    <lineage>
        <taxon>Bacteria</taxon>
        <taxon>Pseudomonadati</taxon>
        <taxon>Pseudomonadota</taxon>
        <taxon>Gammaproteobacteria</taxon>
        <taxon>Pseudomonadales</taxon>
        <taxon>Pseudomonadaceae</taxon>
        <taxon>Stutzerimonas</taxon>
    </lineage>
</organism>
<dbReference type="Proteomes" id="UP000010820">
    <property type="component" value="Chromosome"/>
</dbReference>
<dbReference type="InterPro" id="IPR050090">
    <property type="entry name" value="Tyrosine_recombinase_XerCD"/>
</dbReference>
<evidence type="ECO:0000256" key="4">
    <source>
        <dbReference type="ARBA" id="ARBA00023172"/>
    </source>
</evidence>
<keyword evidence="4" id="KW-0233">DNA recombination</keyword>
<evidence type="ECO:0000259" key="5">
    <source>
        <dbReference type="PROSITE" id="PS51898"/>
    </source>
</evidence>
<protein>
    <submittedName>
        <fullName evidence="6">Site-specific recombinase XerD</fullName>
    </submittedName>
</protein>
<evidence type="ECO:0000256" key="2">
    <source>
        <dbReference type="ARBA" id="ARBA00022908"/>
    </source>
</evidence>
<dbReference type="GO" id="GO:0015074">
    <property type="term" value="P:DNA integration"/>
    <property type="evidence" value="ECO:0007669"/>
    <property type="project" value="UniProtKB-KW"/>
</dbReference>
<dbReference type="PATRIC" id="fig|644801.3.peg.920"/>
<dbReference type="HOGENOM" id="CLU_345764_0_0_6"/>
<dbReference type="PANTHER" id="PTHR30349:SF41">
    <property type="entry name" value="INTEGRASE_RECOMBINASE PROTEIN MJ0367-RELATED"/>
    <property type="match status" value="1"/>
</dbReference>
<keyword evidence="3" id="KW-0238">DNA-binding</keyword>
<dbReference type="SUPFAM" id="SSF56349">
    <property type="entry name" value="DNA breaking-rejoining enzymes"/>
    <property type="match status" value="1"/>
</dbReference>
<keyword evidence="2" id="KW-0229">DNA integration</keyword>
<dbReference type="GO" id="GO:0003677">
    <property type="term" value="F:DNA binding"/>
    <property type="evidence" value="ECO:0007669"/>
    <property type="project" value="UniProtKB-KW"/>
</dbReference>